<evidence type="ECO:0000256" key="1">
    <source>
        <dbReference type="SAM" id="MobiDB-lite"/>
    </source>
</evidence>
<dbReference type="Proteomes" id="UP001500503">
    <property type="component" value="Unassembled WGS sequence"/>
</dbReference>
<reference evidence="3" key="1">
    <citation type="journal article" date="2019" name="Int. J. Syst. Evol. Microbiol.">
        <title>The Global Catalogue of Microorganisms (GCM) 10K type strain sequencing project: providing services to taxonomists for standard genome sequencing and annotation.</title>
        <authorList>
            <consortium name="The Broad Institute Genomics Platform"/>
            <consortium name="The Broad Institute Genome Sequencing Center for Infectious Disease"/>
            <person name="Wu L."/>
            <person name="Ma J."/>
        </authorList>
    </citation>
    <scope>NUCLEOTIDE SEQUENCE [LARGE SCALE GENOMIC DNA]</scope>
    <source>
        <strain evidence="3">JCM 17933</strain>
    </source>
</reference>
<keyword evidence="3" id="KW-1185">Reference proteome</keyword>
<proteinExistence type="predicted"/>
<dbReference type="EMBL" id="BAABHF010000024">
    <property type="protein sequence ID" value="GAA4498845.1"/>
    <property type="molecule type" value="Genomic_DNA"/>
</dbReference>
<protein>
    <submittedName>
        <fullName evidence="2">Uncharacterized protein</fullName>
    </submittedName>
</protein>
<comment type="caution">
    <text evidence="2">The sequence shown here is derived from an EMBL/GenBank/DDBJ whole genome shotgun (WGS) entry which is preliminary data.</text>
</comment>
<gene>
    <name evidence="2" type="ORF">GCM10023191_044710</name>
</gene>
<organism evidence="2 3">
    <name type="scientific">Actinoallomurus oryzae</name>
    <dbReference type="NCBI Taxonomy" id="502180"/>
    <lineage>
        <taxon>Bacteria</taxon>
        <taxon>Bacillati</taxon>
        <taxon>Actinomycetota</taxon>
        <taxon>Actinomycetes</taxon>
        <taxon>Streptosporangiales</taxon>
        <taxon>Thermomonosporaceae</taxon>
        <taxon>Actinoallomurus</taxon>
    </lineage>
</organism>
<dbReference type="PROSITE" id="PS51257">
    <property type="entry name" value="PROKAR_LIPOPROTEIN"/>
    <property type="match status" value="1"/>
</dbReference>
<feature type="region of interest" description="Disordered" evidence="1">
    <location>
        <begin position="1"/>
        <end position="54"/>
    </location>
</feature>
<name>A0ABP8Q983_9ACTN</name>
<sequence>MTPSRAAVHDSVAMAPTTALPPATTSSCNMPLPSLSLKQTHRRSPRFPFATGRLTRTPAGVPLVTAPTGARSGRIVEVYAERPGVVRVRAPHRDENPVMAPTLPVG</sequence>
<evidence type="ECO:0000313" key="3">
    <source>
        <dbReference type="Proteomes" id="UP001500503"/>
    </source>
</evidence>
<evidence type="ECO:0000313" key="2">
    <source>
        <dbReference type="EMBL" id="GAA4498845.1"/>
    </source>
</evidence>
<feature type="compositionally biased region" description="Low complexity" evidence="1">
    <location>
        <begin position="13"/>
        <end position="25"/>
    </location>
</feature>
<accession>A0ABP8Q983</accession>